<proteinExistence type="predicted"/>
<protein>
    <submittedName>
        <fullName evidence="1">Uncharacterized protein</fullName>
    </submittedName>
</protein>
<evidence type="ECO:0000313" key="1">
    <source>
        <dbReference type="EMBL" id="OMD26245.1"/>
    </source>
</evidence>
<dbReference type="AlphaFoldDB" id="A0A1R0X0Y9"/>
<sequence length="84" mass="9655">MNELSEIEIAKKYLKLCEKRRVYDESTHIIGCCLTLLEEKEKALNIAVQSLSSIEILSTSERSRLHARTALKKMAFLGIFTLRK</sequence>
<organism evidence="1 2">
    <name type="scientific">Paenibacillus odorifer</name>
    <dbReference type="NCBI Taxonomy" id="189426"/>
    <lineage>
        <taxon>Bacteria</taxon>
        <taxon>Bacillati</taxon>
        <taxon>Bacillota</taxon>
        <taxon>Bacilli</taxon>
        <taxon>Bacillales</taxon>
        <taxon>Paenibacillaceae</taxon>
        <taxon>Paenibacillus</taxon>
    </lineage>
</organism>
<evidence type="ECO:0000313" key="2">
    <source>
        <dbReference type="Proteomes" id="UP000187465"/>
    </source>
</evidence>
<dbReference type="EMBL" id="MKQP01000043">
    <property type="protein sequence ID" value="OMD26245.1"/>
    <property type="molecule type" value="Genomic_DNA"/>
</dbReference>
<dbReference type="Proteomes" id="UP000187465">
    <property type="component" value="Unassembled WGS sequence"/>
</dbReference>
<comment type="caution">
    <text evidence="1">The sequence shown here is derived from an EMBL/GenBank/DDBJ whole genome shotgun (WGS) entry which is preliminary data.</text>
</comment>
<reference evidence="1 2" key="1">
    <citation type="submission" date="2016-10" db="EMBL/GenBank/DDBJ databases">
        <title>Paenibacillus species isolates.</title>
        <authorList>
            <person name="Beno S.M."/>
        </authorList>
    </citation>
    <scope>NUCLEOTIDE SEQUENCE [LARGE SCALE GENOMIC DNA]</scope>
    <source>
        <strain evidence="1 2">FSL H7-0604</strain>
    </source>
</reference>
<dbReference type="RefSeq" id="WP_076179588.1">
    <property type="nucleotide sequence ID" value="NZ_MKQP01000043.1"/>
</dbReference>
<name>A0A1R0X0Y9_9BACL</name>
<gene>
    <name evidence="1" type="ORF">BJP51_27580</name>
</gene>
<accession>A0A1R0X0Y9</accession>